<reference evidence="2" key="1">
    <citation type="submission" date="2019-10" db="EMBL/GenBank/DDBJ databases">
        <authorList>
            <person name="Nor Muhammad N."/>
        </authorList>
    </citation>
    <scope>NUCLEOTIDE SEQUENCE</scope>
</reference>
<sequence>MSPQLISSYYRRDSHQTQAIAYQGEDAPRLLEQTGTVYTYHGQDISADVLNASDFGEREEDELLFATPEGSVEEDAPPSTQPRPPMWNEPGALRANDIALGTAFWFKISVAIDEPVLGDRLQPRVSVRLVDPPASRDPAAFQAGVVIEQRMQDGLRREIVEALELPSESPVFRSSSLY</sequence>
<name>A0A5K1K524_9APHY</name>
<evidence type="ECO:0000256" key="1">
    <source>
        <dbReference type="SAM" id="MobiDB-lite"/>
    </source>
</evidence>
<feature type="region of interest" description="Disordered" evidence="1">
    <location>
        <begin position="68"/>
        <end position="89"/>
    </location>
</feature>
<evidence type="ECO:0000313" key="2">
    <source>
        <dbReference type="EMBL" id="VWP00817.1"/>
    </source>
</evidence>
<proteinExistence type="predicted"/>
<gene>
    <name evidence="2" type="primary">B5L7M5</name>
</gene>
<dbReference type="AlphaFoldDB" id="A0A5K1K524"/>
<organism evidence="2">
    <name type="scientific">Ganoderma boninense</name>
    <dbReference type="NCBI Taxonomy" id="34458"/>
    <lineage>
        <taxon>Eukaryota</taxon>
        <taxon>Fungi</taxon>
        <taxon>Dikarya</taxon>
        <taxon>Basidiomycota</taxon>
        <taxon>Agaricomycotina</taxon>
        <taxon>Agaricomycetes</taxon>
        <taxon>Polyporales</taxon>
        <taxon>Polyporaceae</taxon>
        <taxon>Ganoderma</taxon>
    </lineage>
</organism>
<dbReference type="EMBL" id="LR728841">
    <property type="protein sequence ID" value="VWP00817.1"/>
    <property type="molecule type" value="Genomic_DNA"/>
</dbReference>
<accession>A0A5K1K524</accession>
<protein>
    <submittedName>
        <fullName evidence="2">Bifunctional autolysin</fullName>
    </submittedName>
</protein>